<comment type="subcellular location">
    <subcellularLocation>
        <location evidence="2">Membrane</location>
    </subcellularLocation>
</comment>
<dbReference type="InterPro" id="IPR001128">
    <property type="entry name" value="Cyt_P450"/>
</dbReference>
<gene>
    <name evidence="13" type="ORF">EW146_g3339</name>
</gene>
<dbReference type="PANTHER" id="PTHR46300">
    <property type="entry name" value="P450, PUTATIVE (EUROFUNG)-RELATED-RELATED"/>
    <property type="match status" value="1"/>
</dbReference>
<evidence type="ECO:0000256" key="11">
    <source>
        <dbReference type="ARBA" id="ARBA00023136"/>
    </source>
</evidence>
<evidence type="ECO:0000256" key="6">
    <source>
        <dbReference type="ARBA" id="ARBA00022723"/>
    </source>
</evidence>
<organism evidence="13 14">
    <name type="scientific">Bondarzewia mesenterica</name>
    <dbReference type="NCBI Taxonomy" id="1095465"/>
    <lineage>
        <taxon>Eukaryota</taxon>
        <taxon>Fungi</taxon>
        <taxon>Dikarya</taxon>
        <taxon>Basidiomycota</taxon>
        <taxon>Agaricomycotina</taxon>
        <taxon>Agaricomycetes</taxon>
        <taxon>Russulales</taxon>
        <taxon>Bondarzewiaceae</taxon>
        <taxon>Bondarzewia</taxon>
    </lineage>
</organism>
<feature type="transmembrane region" description="Helical" evidence="12">
    <location>
        <begin position="83"/>
        <end position="103"/>
    </location>
</feature>
<dbReference type="EMBL" id="SGPL01000110">
    <property type="protein sequence ID" value="THH17465.1"/>
    <property type="molecule type" value="Genomic_DNA"/>
</dbReference>
<keyword evidence="11 12" id="KW-0472">Membrane</keyword>
<dbReference type="GO" id="GO:0016705">
    <property type="term" value="F:oxidoreductase activity, acting on paired donors, with incorporation or reduction of molecular oxygen"/>
    <property type="evidence" value="ECO:0007669"/>
    <property type="project" value="InterPro"/>
</dbReference>
<dbReference type="Pfam" id="PF00067">
    <property type="entry name" value="p450"/>
    <property type="match status" value="1"/>
</dbReference>
<accession>A0A4S4LY94</accession>
<dbReference type="GO" id="GO:0004497">
    <property type="term" value="F:monooxygenase activity"/>
    <property type="evidence" value="ECO:0007669"/>
    <property type="project" value="UniProtKB-KW"/>
</dbReference>
<dbReference type="InterPro" id="IPR050364">
    <property type="entry name" value="Cytochrome_P450_fung"/>
</dbReference>
<name>A0A4S4LY94_9AGAM</name>
<keyword evidence="5 12" id="KW-0812">Transmembrane</keyword>
<keyword evidence="10" id="KW-0503">Monooxygenase</keyword>
<evidence type="ECO:0008006" key="15">
    <source>
        <dbReference type="Google" id="ProtNLM"/>
    </source>
</evidence>
<feature type="non-terminal residue" evidence="13">
    <location>
        <position position="407"/>
    </location>
</feature>
<dbReference type="Gene3D" id="1.10.630.10">
    <property type="entry name" value="Cytochrome P450"/>
    <property type="match status" value="1"/>
</dbReference>
<dbReference type="GO" id="GO:0020037">
    <property type="term" value="F:heme binding"/>
    <property type="evidence" value="ECO:0007669"/>
    <property type="project" value="InterPro"/>
</dbReference>
<dbReference type="GO" id="GO:0016020">
    <property type="term" value="C:membrane"/>
    <property type="evidence" value="ECO:0007669"/>
    <property type="project" value="UniProtKB-SubCell"/>
</dbReference>
<evidence type="ECO:0000256" key="3">
    <source>
        <dbReference type="ARBA" id="ARBA00010617"/>
    </source>
</evidence>
<keyword evidence="6" id="KW-0479">Metal-binding</keyword>
<evidence type="ECO:0000256" key="10">
    <source>
        <dbReference type="ARBA" id="ARBA00023033"/>
    </source>
</evidence>
<keyword evidence="14" id="KW-1185">Reference proteome</keyword>
<keyword evidence="7 12" id="KW-1133">Transmembrane helix</keyword>
<comment type="caution">
    <text evidence="13">The sequence shown here is derived from an EMBL/GenBank/DDBJ whole genome shotgun (WGS) entry which is preliminary data.</text>
</comment>
<keyword evidence="8" id="KW-0560">Oxidoreductase</keyword>
<sequence>MQDAYISSNIALLRCDPAFSSFEHAWTSRIPRIVLTTNGRLRINTAGRDVGYSNKASVPILFFNMVFSNIPSMSMVVDELLLHKPLIIGCFFTLFVLTTIRYIRSPWRKVPPGPRGLPIVGNIMQPNSKQWLTFIDWKETYGDVVYFSVLGQPFLVLNSQEAASDLLDRRTSIYSDRPRNLINLMTGGLVIAFGRYDNVWRRMRKAAHEGLNKTAVKKYYTAQTIEALLLARGILAEPKRWDQHCRRAAASIIMSVVYDTPAISSSNDPSIADINDLVAHVTTAAHPGAHMVEFFSWMMYLPNGLAKWKREAQGWFARGTTLFEGLFNTVRDRVVSKNHPIVFWKKDTICFSKEKGDERPSFSATLLEQRERHDLSIRENAWLAATMYAAGSETTAGVLAWWMLAML</sequence>
<evidence type="ECO:0000256" key="9">
    <source>
        <dbReference type="ARBA" id="ARBA00023004"/>
    </source>
</evidence>
<dbReference type="GO" id="GO:0005506">
    <property type="term" value="F:iron ion binding"/>
    <property type="evidence" value="ECO:0007669"/>
    <property type="project" value="InterPro"/>
</dbReference>
<evidence type="ECO:0000256" key="2">
    <source>
        <dbReference type="ARBA" id="ARBA00004370"/>
    </source>
</evidence>
<dbReference type="Proteomes" id="UP000310158">
    <property type="component" value="Unassembled WGS sequence"/>
</dbReference>
<comment type="similarity">
    <text evidence="3">Belongs to the cytochrome P450 family.</text>
</comment>
<dbReference type="SUPFAM" id="SSF48264">
    <property type="entry name" value="Cytochrome P450"/>
    <property type="match status" value="1"/>
</dbReference>
<evidence type="ECO:0000256" key="8">
    <source>
        <dbReference type="ARBA" id="ARBA00023002"/>
    </source>
</evidence>
<evidence type="ECO:0000256" key="4">
    <source>
        <dbReference type="ARBA" id="ARBA00022617"/>
    </source>
</evidence>
<comment type="cofactor">
    <cofactor evidence="1">
        <name>heme</name>
        <dbReference type="ChEBI" id="CHEBI:30413"/>
    </cofactor>
</comment>
<dbReference type="OrthoDB" id="2789670at2759"/>
<evidence type="ECO:0000256" key="1">
    <source>
        <dbReference type="ARBA" id="ARBA00001971"/>
    </source>
</evidence>
<proteinExistence type="inferred from homology"/>
<evidence type="ECO:0000256" key="5">
    <source>
        <dbReference type="ARBA" id="ARBA00022692"/>
    </source>
</evidence>
<evidence type="ECO:0000256" key="7">
    <source>
        <dbReference type="ARBA" id="ARBA00022989"/>
    </source>
</evidence>
<keyword evidence="4" id="KW-0349">Heme</keyword>
<evidence type="ECO:0000256" key="12">
    <source>
        <dbReference type="SAM" id="Phobius"/>
    </source>
</evidence>
<keyword evidence="9" id="KW-0408">Iron</keyword>
<reference evidence="13 14" key="1">
    <citation type="submission" date="2019-02" db="EMBL/GenBank/DDBJ databases">
        <title>Genome sequencing of the rare red list fungi Bondarzewia mesenterica.</title>
        <authorList>
            <person name="Buettner E."/>
            <person name="Kellner H."/>
        </authorList>
    </citation>
    <scope>NUCLEOTIDE SEQUENCE [LARGE SCALE GENOMIC DNA]</scope>
    <source>
        <strain evidence="13 14">DSM 108281</strain>
    </source>
</reference>
<evidence type="ECO:0000313" key="13">
    <source>
        <dbReference type="EMBL" id="THH17465.1"/>
    </source>
</evidence>
<protein>
    <recommendedName>
        <fullName evidence="15">Cytochrome P450</fullName>
    </recommendedName>
</protein>
<dbReference type="PANTHER" id="PTHR46300:SF2">
    <property type="entry name" value="CYTOCHROME P450 MONOOXYGENASE ALNH-RELATED"/>
    <property type="match status" value="1"/>
</dbReference>
<evidence type="ECO:0000313" key="14">
    <source>
        <dbReference type="Proteomes" id="UP000310158"/>
    </source>
</evidence>
<dbReference type="InterPro" id="IPR036396">
    <property type="entry name" value="Cyt_P450_sf"/>
</dbReference>
<dbReference type="AlphaFoldDB" id="A0A4S4LY94"/>